<dbReference type="RefSeq" id="WP_097135941.1">
    <property type="nucleotide sequence ID" value="NZ_OBQD01000001.1"/>
</dbReference>
<dbReference type="Gene3D" id="3.30.70.270">
    <property type="match status" value="1"/>
</dbReference>
<dbReference type="InterPro" id="IPR050469">
    <property type="entry name" value="Diguanylate_Cyclase"/>
</dbReference>
<name>A0A285U171_9HYPH</name>
<keyword evidence="3" id="KW-0472">Membrane</keyword>
<dbReference type="PROSITE" id="PS50887">
    <property type="entry name" value="GGDEF"/>
    <property type="match status" value="1"/>
</dbReference>
<dbReference type="OrthoDB" id="9812260at2"/>
<protein>
    <recommendedName>
        <fullName evidence="1">diguanylate cyclase</fullName>
        <ecNumber evidence="1">2.7.7.65</ecNumber>
    </recommendedName>
</protein>
<gene>
    <name evidence="5" type="ORF">SAMN05892877_101423</name>
</gene>
<dbReference type="InterPro" id="IPR000160">
    <property type="entry name" value="GGDEF_dom"/>
</dbReference>
<evidence type="ECO:0000313" key="5">
    <source>
        <dbReference type="EMBL" id="SOC35572.1"/>
    </source>
</evidence>
<comment type="catalytic activity">
    <reaction evidence="2">
        <text>2 GTP = 3',3'-c-di-GMP + 2 diphosphate</text>
        <dbReference type="Rhea" id="RHEA:24898"/>
        <dbReference type="ChEBI" id="CHEBI:33019"/>
        <dbReference type="ChEBI" id="CHEBI:37565"/>
        <dbReference type="ChEBI" id="CHEBI:58805"/>
        <dbReference type="EC" id="2.7.7.65"/>
    </reaction>
</comment>
<feature type="domain" description="GGDEF" evidence="4">
    <location>
        <begin position="326"/>
        <end position="458"/>
    </location>
</feature>
<dbReference type="CDD" id="cd01949">
    <property type="entry name" value="GGDEF"/>
    <property type="match status" value="1"/>
</dbReference>
<dbReference type="AlphaFoldDB" id="A0A285U171"/>
<proteinExistence type="predicted"/>
<evidence type="ECO:0000259" key="4">
    <source>
        <dbReference type="PROSITE" id="PS50887"/>
    </source>
</evidence>
<dbReference type="EC" id="2.7.7.65" evidence="1"/>
<dbReference type="InterPro" id="IPR029787">
    <property type="entry name" value="Nucleotide_cyclase"/>
</dbReference>
<keyword evidence="3" id="KW-1133">Transmembrane helix</keyword>
<dbReference type="SMART" id="SM00267">
    <property type="entry name" value="GGDEF"/>
    <property type="match status" value="1"/>
</dbReference>
<dbReference type="EMBL" id="OBQD01000001">
    <property type="protein sequence ID" value="SOC35572.1"/>
    <property type="molecule type" value="Genomic_DNA"/>
</dbReference>
<evidence type="ECO:0000256" key="3">
    <source>
        <dbReference type="SAM" id="Phobius"/>
    </source>
</evidence>
<accession>A0A285U171</accession>
<evidence type="ECO:0000256" key="2">
    <source>
        <dbReference type="ARBA" id="ARBA00034247"/>
    </source>
</evidence>
<dbReference type="InterPro" id="IPR007892">
    <property type="entry name" value="CHASE4"/>
</dbReference>
<evidence type="ECO:0000256" key="1">
    <source>
        <dbReference type="ARBA" id="ARBA00012528"/>
    </source>
</evidence>
<dbReference type="PANTHER" id="PTHR45138:SF9">
    <property type="entry name" value="DIGUANYLATE CYCLASE DGCM-RELATED"/>
    <property type="match status" value="1"/>
</dbReference>
<organism evidence="5 6">
    <name type="scientific">Rhizobium subbaraonis</name>
    <dbReference type="NCBI Taxonomy" id="908946"/>
    <lineage>
        <taxon>Bacteria</taxon>
        <taxon>Pseudomonadati</taxon>
        <taxon>Pseudomonadota</taxon>
        <taxon>Alphaproteobacteria</taxon>
        <taxon>Hyphomicrobiales</taxon>
        <taxon>Rhizobiaceae</taxon>
        <taxon>Rhizobium/Agrobacterium group</taxon>
        <taxon>Rhizobium</taxon>
    </lineage>
</organism>
<dbReference type="PANTHER" id="PTHR45138">
    <property type="entry name" value="REGULATORY COMPONENTS OF SENSORY TRANSDUCTION SYSTEM"/>
    <property type="match status" value="1"/>
</dbReference>
<dbReference type="GO" id="GO:0052621">
    <property type="term" value="F:diguanylate cyclase activity"/>
    <property type="evidence" value="ECO:0007669"/>
    <property type="project" value="UniProtKB-EC"/>
</dbReference>
<keyword evidence="3" id="KW-0812">Transmembrane</keyword>
<evidence type="ECO:0000313" key="6">
    <source>
        <dbReference type="Proteomes" id="UP000219167"/>
    </source>
</evidence>
<feature type="transmembrane region" description="Helical" evidence="3">
    <location>
        <begin position="257"/>
        <end position="280"/>
    </location>
</feature>
<dbReference type="NCBIfam" id="TIGR00254">
    <property type="entry name" value="GGDEF"/>
    <property type="match status" value="1"/>
</dbReference>
<dbReference type="Proteomes" id="UP000219167">
    <property type="component" value="Unassembled WGS sequence"/>
</dbReference>
<dbReference type="SUPFAM" id="SSF55073">
    <property type="entry name" value="Nucleotide cyclase"/>
    <property type="match status" value="1"/>
</dbReference>
<reference evidence="5 6" key="1">
    <citation type="submission" date="2017-08" db="EMBL/GenBank/DDBJ databases">
        <authorList>
            <person name="de Groot N.N."/>
        </authorList>
    </citation>
    <scope>NUCLEOTIDE SEQUENCE [LARGE SCALE GENOMIC DNA]</scope>
    <source>
        <strain evidence="5 6">JC85</strain>
    </source>
</reference>
<dbReference type="InterPro" id="IPR043128">
    <property type="entry name" value="Rev_trsase/Diguanyl_cyclase"/>
</dbReference>
<sequence>MRFVHFRLVGPAIACITLLIAGLATIPYLGVARIDAEARQQQETLVESNIALWISDIEFSLTAWTIWDEAIANLDNRFDREWTDRNIGASLIGTSRTRFTAVLDPADAILYSRTAATVQDRPFFARGATAIVAESGPLVAAVRAREHATVRNGIPLPVAASRIEVLGDEAVLLSASLFQPDFATAVPKGDRAPILVTAMPIDGSLQDFFGQRFLLDDPQVGPLSAVAANRARAEIAVSPEGQVQVLSWRPPTPAADVLYHSLPLVVAVSLVLLAGGLLMFRMTRGTAQMLVDREREMRHAATHDFLTGLINRALLEPEFKALANRRPLAVVCMDLDGFKAVNDTHGHAIGDALLRVVAARLRSGTRQADRIFRLGGDEFAILMPDLSATEAEQVCNTLLAALSQPIVLPVGETSIGASFGISLVVDAGTTCDAAFNAADAALYRAKSLGRGRVAMAASIGVRPPQTDRRVPWADACAGRESTA</sequence>
<dbReference type="Pfam" id="PF00990">
    <property type="entry name" value="GGDEF"/>
    <property type="match status" value="1"/>
</dbReference>
<keyword evidence="6" id="KW-1185">Reference proteome</keyword>
<dbReference type="Pfam" id="PF05228">
    <property type="entry name" value="CHASE4"/>
    <property type="match status" value="1"/>
</dbReference>